<feature type="domain" description="Cupin type-2" evidence="3">
    <location>
        <begin position="14"/>
        <end position="76"/>
    </location>
</feature>
<dbReference type="Proteomes" id="UP001558101">
    <property type="component" value="Unassembled WGS sequence"/>
</dbReference>
<accession>A0ABV3UPW4</accession>
<organism evidence="4 5">
    <name type="scientific">Serratia quinivorans</name>
    <dbReference type="NCBI Taxonomy" id="137545"/>
    <lineage>
        <taxon>Bacteria</taxon>
        <taxon>Pseudomonadati</taxon>
        <taxon>Pseudomonadota</taxon>
        <taxon>Gammaproteobacteria</taxon>
        <taxon>Enterobacterales</taxon>
        <taxon>Yersiniaceae</taxon>
        <taxon>Serratia</taxon>
    </lineage>
</organism>
<dbReference type="EMBL" id="JBFQXQ010000194">
    <property type="protein sequence ID" value="MEX3175589.1"/>
    <property type="molecule type" value="Genomic_DNA"/>
</dbReference>
<evidence type="ECO:0000259" key="3">
    <source>
        <dbReference type="Pfam" id="PF07883"/>
    </source>
</evidence>
<evidence type="ECO:0000256" key="1">
    <source>
        <dbReference type="ARBA" id="ARBA00022964"/>
    </source>
</evidence>
<dbReference type="PANTHER" id="PTHR41517">
    <property type="entry name" value="1,2-DIOXYGENASE PROTEIN-RELATED"/>
    <property type="match status" value="1"/>
</dbReference>
<comment type="caution">
    <text evidence="4">The sequence shown here is derived from an EMBL/GenBank/DDBJ whole genome shotgun (WGS) entry which is preliminary data.</text>
</comment>
<sequence>ITDTLYAVMQMELPGELAPLHRHTPTALRFTLEAVCGTTTAHGEKNTLHPWDSIITPSWRWHQHQNDTAKPIFWLDGLDPPLLHFLKPGFRQDRLPAGQTLEPRPDGDALARYGAGLIPLEHRPTR</sequence>
<keyword evidence="1" id="KW-0223">Dioxygenase</keyword>
<gene>
    <name evidence="4" type="ORF">AB4M04_26475</name>
</gene>
<keyword evidence="2" id="KW-0560">Oxidoreductase</keyword>
<evidence type="ECO:0000313" key="4">
    <source>
        <dbReference type="EMBL" id="MEX3175589.1"/>
    </source>
</evidence>
<dbReference type="Pfam" id="PF07883">
    <property type="entry name" value="Cupin_2"/>
    <property type="match status" value="1"/>
</dbReference>
<reference evidence="4 5" key="1">
    <citation type="submission" date="2024-07" db="EMBL/GenBank/DDBJ databases">
        <title>Genomes of novel Serratia strains from suburban soil.</title>
        <authorList>
            <person name="Markert E.X."/>
            <person name="Severe K."/>
            <person name="Severe L."/>
            <person name="Twing K.I."/>
            <person name="Ward L.M."/>
        </authorList>
    </citation>
    <scope>NUCLEOTIDE SEQUENCE [LARGE SCALE GENOMIC DNA]</scope>
    <source>
        <strain evidence="4 5">3C-UT</strain>
    </source>
</reference>
<dbReference type="SUPFAM" id="SSF51182">
    <property type="entry name" value="RmlC-like cupins"/>
    <property type="match status" value="1"/>
</dbReference>
<dbReference type="RefSeq" id="WP_368454685.1">
    <property type="nucleotide sequence ID" value="NZ_JBFQXQ010000194.1"/>
</dbReference>
<keyword evidence="5" id="KW-1185">Reference proteome</keyword>
<protein>
    <submittedName>
        <fullName evidence="4">Cupin domain-containing protein</fullName>
    </submittedName>
</protein>
<dbReference type="InterPro" id="IPR013096">
    <property type="entry name" value="Cupin_2"/>
</dbReference>
<name>A0ABV3UPW4_9GAMM</name>
<dbReference type="PANTHER" id="PTHR41517:SF1">
    <property type="entry name" value="CUPIN"/>
    <property type="match status" value="1"/>
</dbReference>
<evidence type="ECO:0000313" key="5">
    <source>
        <dbReference type="Proteomes" id="UP001558101"/>
    </source>
</evidence>
<feature type="non-terminal residue" evidence="4">
    <location>
        <position position="126"/>
    </location>
</feature>
<dbReference type="InterPro" id="IPR014710">
    <property type="entry name" value="RmlC-like_jellyroll"/>
</dbReference>
<dbReference type="InterPro" id="IPR011051">
    <property type="entry name" value="RmlC_Cupin_sf"/>
</dbReference>
<feature type="non-terminal residue" evidence="4">
    <location>
        <position position="1"/>
    </location>
</feature>
<proteinExistence type="predicted"/>
<evidence type="ECO:0000256" key="2">
    <source>
        <dbReference type="ARBA" id="ARBA00023002"/>
    </source>
</evidence>
<dbReference type="Gene3D" id="2.60.120.10">
    <property type="entry name" value="Jelly Rolls"/>
    <property type="match status" value="1"/>
</dbReference>
<dbReference type="InterPro" id="IPR047183">
    <property type="entry name" value="GDO-like"/>
</dbReference>